<dbReference type="PANTHER" id="PTHR42748">
    <property type="entry name" value="NITROGEN METABOLITE REPRESSION PROTEIN NMRA FAMILY MEMBER"/>
    <property type="match status" value="1"/>
</dbReference>
<reference evidence="5" key="1">
    <citation type="submission" date="2023-03" db="EMBL/GenBank/DDBJ databases">
        <title>Massive genome expansion in bonnet fungi (Mycena s.s.) driven by repeated elements and novel gene families across ecological guilds.</title>
        <authorList>
            <consortium name="Lawrence Berkeley National Laboratory"/>
            <person name="Harder C.B."/>
            <person name="Miyauchi S."/>
            <person name="Viragh M."/>
            <person name="Kuo A."/>
            <person name="Thoen E."/>
            <person name="Andreopoulos B."/>
            <person name="Lu D."/>
            <person name="Skrede I."/>
            <person name="Drula E."/>
            <person name="Henrissat B."/>
            <person name="Morin E."/>
            <person name="Kohler A."/>
            <person name="Barry K."/>
            <person name="LaButti K."/>
            <person name="Morin E."/>
            <person name="Salamov A."/>
            <person name="Lipzen A."/>
            <person name="Mereny Z."/>
            <person name="Hegedus B."/>
            <person name="Baldrian P."/>
            <person name="Stursova M."/>
            <person name="Weitz H."/>
            <person name="Taylor A."/>
            <person name="Grigoriev I.V."/>
            <person name="Nagy L.G."/>
            <person name="Martin F."/>
            <person name="Kauserud H."/>
        </authorList>
    </citation>
    <scope>NUCLEOTIDE SEQUENCE</scope>
    <source>
        <strain evidence="5">CBHHK188m</strain>
    </source>
</reference>
<evidence type="ECO:0000256" key="1">
    <source>
        <dbReference type="ARBA" id="ARBA00006328"/>
    </source>
</evidence>
<keyword evidence="3" id="KW-0560">Oxidoreductase</keyword>
<organism evidence="5 6">
    <name type="scientific">Mycena maculata</name>
    <dbReference type="NCBI Taxonomy" id="230809"/>
    <lineage>
        <taxon>Eukaryota</taxon>
        <taxon>Fungi</taxon>
        <taxon>Dikarya</taxon>
        <taxon>Basidiomycota</taxon>
        <taxon>Agaricomycotina</taxon>
        <taxon>Agaricomycetes</taxon>
        <taxon>Agaricomycetidae</taxon>
        <taxon>Agaricales</taxon>
        <taxon>Marasmiineae</taxon>
        <taxon>Mycenaceae</taxon>
        <taxon>Mycena</taxon>
    </lineage>
</organism>
<dbReference type="Gene3D" id="3.90.25.10">
    <property type="entry name" value="UDP-galactose 4-epimerase, domain 1"/>
    <property type="match status" value="1"/>
</dbReference>
<dbReference type="GO" id="GO:0016491">
    <property type="term" value="F:oxidoreductase activity"/>
    <property type="evidence" value="ECO:0007669"/>
    <property type="project" value="UniProtKB-KW"/>
</dbReference>
<keyword evidence="2" id="KW-0521">NADP</keyword>
<dbReference type="GO" id="GO:0005634">
    <property type="term" value="C:nucleus"/>
    <property type="evidence" value="ECO:0007669"/>
    <property type="project" value="TreeGrafter"/>
</dbReference>
<proteinExistence type="inferred from homology"/>
<dbReference type="InterPro" id="IPR008030">
    <property type="entry name" value="NmrA-like"/>
</dbReference>
<gene>
    <name evidence="5" type="ORF">DFH07DRAFT_843511</name>
</gene>
<accession>A0AAD7I7I3</accession>
<protein>
    <submittedName>
        <fullName evidence="5">NAD(P)-binding protein</fullName>
    </submittedName>
</protein>
<evidence type="ECO:0000256" key="3">
    <source>
        <dbReference type="ARBA" id="ARBA00023002"/>
    </source>
</evidence>
<sequence>MTITQDASSPLVVVVGGTGVQGGSVVKALAESDRPYRVRVFSRDATKPAAHSLVQLGVEVVELALTLENKDAVYKAFAGAEFAFLMTNWWVHFDTERDIAEGKLLVDAAKAGGASRVVWSGLPAISRLSGGKYPHVWHFDSKAAVTEYGRQAGVPFLDLQAGNYGTNFLGPPFAPTKQADGSYVIALPVKPTMQLPIIDAAEDYGLFVRHALELPVFPDGAEIVAYSENVTITDVALHLSQRTGKNVVFKQISADQFHADLAALGFPPPIVLDLAEVFLSLDELGWKVDAVSEGLARRPRTWAEIVEVTDWSKVVS</sequence>
<comment type="caution">
    <text evidence="5">The sequence shown here is derived from an EMBL/GenBank/DDBJ whole genome shotgun (WGS) entry which is preliminary data.</text>
</comment>
<dbReference type="SUPFAM" id="SSF51735">
    <property type="entry name" value="NAD(P)-binding Rossmann-fold domains"/>
    <property type="match status" value="1"/>
</dbReference>
<dbReference type="EMBL" id="JARJLG010000153">
    <property type="protein sequence ID" value="KAJ7735653.1"/>
    <property type="molecule type" value="Genomic_DNA"/>
</dbReference>
<comment type="similarity">
    <text evidence="1">Belongs to the NmrA-type oxidoreductase family.</text>
</comment>
<evidence type="ECO:0000259" key="4">
    <source>
        <dbReference type="Pfam" id="PF05368"/>
    </source>
</evidence>
<evidence type="ECO:0000256" key="2">
    <source>
        <dbReference type="ARBA" id="ARBA00022857"/>
    </source>
</evidence>
<dbReference type="InterPro" id="IPR051164">
    <property type="entry name" value="NmrA-like_oxidored"/>
</dbReference>
<dbReference type="InterPro" id="IPR036291">
    <property type="entry name" value="NAD(P)-bd_dom_sf"/>
</dbReference>
<feature type="domain" description="NmrA-like" evidence="4">
    <location>
        <begin position="11"/>
        <end position="287"/>
    </location>
</feature>
<evidence type="ECO:0000313" key="5">
    <source>
        <dbReference type="EMBL" id="KAJ7735653.1"/>
    </source>
</evidence>
<dbReference type="Gene3D" id="3.40.50.720">
    <property type="entry name" value="NAD(P)-binding Rossmann-like Domain"/>
    <property type="match status" value="1"/>
</dbReference>
<dbReference type="Pfam" id="PF05368">
    <property type="entry name" value="NmrA"/>
    <property type="match status" value="1"/>
</dbReference>
<dbReference type="PANTHER" id="PTHR42748:SF30">
    <property type="entry name" value="NMRA-LIKE DOMAIN-CONTAINING PROTEIN"/>
    <property type="match status" value="1"/>
</dbReference>
<dbReference type="AlphaFoldDB" id="A0AAD7I7I3"/>
<name>A0AAD7I7I3_9AGAR</name>
<evidence type="ECO:0000313" key="6">
    <source>
        <dbReference type="Proteomes" id="UP001215280"/>
    </source>
</evidence>
<keyword evidence="6" id="KW-1185">Reference proteome</keyword>
<dbReference type="Proteomes" id="UP001215280">
    <property type="component" value="Unassembled WGS sequence"/>
</dbReference>